<dbReference type="EMBL" id="GGEC01070973">
    <property type="protein sequence ID" value="MBX51457.1"/>
    <property type="molecule type" value="Transcribed_RNA"/>
</dbReference>
<evidence type="ECO:0000313" key="2">
    <source>
        <dbReference type="EMBL" id="MBX51457.1"/>
    </source>
</evidence>
<feature type="region of interest" description="Disordered" evidence="1">
    <location>
        <begin position="1"/>
        <end position="26"/>
    </location>
</feature>
<feature type="compositionally biased region" description="Basic and acidic residues" evidence="1">
    <location>
        <begin position="7"/>
        <end position="26"/>
    </location>
</feature>
<organism evidence="2">
    <name type="scientific">Rhizophora mucronata</name>
    <name type="common">Asiatic mangrove</name>
    <dbReference type="NCBI Taxonomy" id="61149"/>
    <lineage>
        <taxon>Eukaryota</taxon>
        <taxon>Viridiplantae</taxon>
        <taxon>Streptophyta</taxon>
        <taxon>Embryophyta</taxon>
        <taxon>Tracheophyta</taxon>
        <taxon>Spermatophyta</taxon>
        <taxon>Magnoliopsida</taxon>
        <taxon>eudicotyledons</taxon>
        <taxon>Gunneridae</taxon>
        <taxon>Pentapetalae</taxon>
        <taxon>rosids</taxon>
        <taxon>fabids</taxon>
        <taxon>Malpighiales</taxon>
        <taxon>Rhizophoraceae</taxon>
        <taxon>Rhizophora</taxon>
    </lineage>
</organism>
<reference evidence="2" key="1">
    <citation type="submission" date="2018-02" db="EMBL/GenBank/DDBJ databases">
        <title>Rhizophora mucronata_Transcriptome.</title>
        <authorList>
            <person name="Meera S.P."/>
            <person name="Sreeshan A."/>
            <person name="Augustine A."/>
        </authorList>
    </citation>
    <scope>NUCLEOTIDE SEQUENCE</scope>
    <source>
        <tissue evidence="2">Leaf</tissue>
    </source>
</reference>
<accession>A0A2P2P9T7</accession>
<protein>
    <submittedName>
        <fullName evidence="2">Uncharacterized protein</fullName>
    </submittedName>
</protein>
<dbReference type="AlphaFoldDB" id="A0A2P2P9T7"/>
<name>A0A2P2P9T7_RHIMU</name>
<proteinExistence type="predicted"/>
<sequence length="65" mass="7821">MNPRNYRPSEELRLTKRKDYDVPRGDKVPRNYCAHVRLSTKKINRAAMKWKFEDGVLKLVLRKHP</sequence>
<evidence type="ECO:0000256" key="1">
    <source>
        <dbReference type="SAM" id="MobiDB-lite"/>
    </source>
</evidence>